<dbReference type="Pfam" id="PF15320">
    <property type="entry name" value="RAM"/>
    <property type="match status" value="1"/>
</dbReference>
<dbReference type="GO" id="GO:0031533">
    <property type="term" value="C:mRNA capping enzyme complex"/>
    <property type="evidence" value="ECO:0007669"/>
    <property type="project" value="InterPro"/>
</dbReference>
<dbReference type="Proteomes" id="UP001054945">
    <property type="component" value="Unassembled WGS sequence"/>
</dbReference>
<dbReference type="InterPro" id="IPR028271">
    <property type="entry name" value="RAMAC"/>
</dbReference>
<comment type="caution">
    <text evidence="2">The sequence shown here is derived from an EMBL/GenBank/DDBJ whole genome shotgun (WGS) entry which is preliminary data.</text>
</comment>
<gene>
    <name evidence="2" type="primary">AVEN_111914_1</name>
    <name evidence="2" type="ORF">CEXT_401971</name>
</gene>
<accession>A0AAV4Y007</accession>
<sequence length="105" mass="13157">MDETNYSKDEAHFEELFKDRFTEKDSVYSELKSKPLSHPTVVYPWKVKRQWFKSWDYSRDRQNQDRNRSRYNDRDHHQFSNRHRDRSEDGESSRHRDGQRSRYRN</sequence>
<proteinExistence type="predicted"/>
<protein>
    <recommendedName>
        <fullName evidence="4">RNA helicase</fullName>
    </recommendedName>
</protein>
<evidence type="ECO:0008006" key="4">
    <source>
        <dbReference type="Google" id="ProtNLM"/>
    </source>
</evidence>
<evidence type="ECO:0000313" key="3">
    <source>
        <dbReference type="Proteomes" id="UP001054945"/>
    </source>
</evidence>
<feature type="compositionally biased region" description="Basic and acidic residues" evidence="1">
    <location>
        <begin position="85"/>
        <end position="105"/>
    </location>
</feature>
<evidence type="ECO:0000313" key="2">
    <source>
        <dbReference type="EMBL" id="GIZ00657.1"/>
    </source>
</evidence>
<feature type="compositionally biased region" description="Basic and acidic residues" evidence="1">
    <location>
        <begin position="58"/>
        <end position="78"/>
    </location>
</feature>
<name>A0AAV4Y007_CAEEX</name>
<dbReference type="AlphaFoldDB" id="A0AAV4Y007"/>
<keyword evidence="3" id="KW-1185">Reference proteome</keyword>
<reference evidence="2 3" key="1">
    <citation type="submission" date="2021-06" db="EMBL/GenBank/DDBJ databases">
        <title>Caerostris extrusa draft genome.</title>
        <authorList>
            <person name="Kono N."/>
            <person name="Arakawa K."/>
        </authorList>
    </citation>
    <scope>NUCLEOTIDE SEQUENCE [LARGE SCALE GENOMIC DNA]</scope>
</reference>
<feature type="region of interest" description="Disordered" evidence="1">
    <location>
        <begin position="58"/>
        <end position="105"/>
    </location>
</feature>
<organism evidence="2 3">
    <name type="scientific">Caerostris extrusa</name>
    <name type="common">Bark spider</name>
    <name type="synonym">Caerostris bankana</name>
    <dbReference type="NCBI Taxonomy" id="172846"/>
    <lineage>
        <taxon>Eukaryota</taxon>
        <taxon>Metazoa</taxon>
        <taxon>Ecdysozoa</taxon>
        <taxon>Arthropoda</taxon>
        <taxon>Chelicerata</taxon>
        <taxon>Arachnida</taxon>
        <taxon>Araneae</taxon>
        <taxon>Araneomorphae</taxon>
        <taxon>Entelegynae</taxon>
        <taxon>Araneoidea</taxon>
        <taxon>Araneidae</taxon>
        <taxon>Caerostris</taxon>
    </lineage>
</organism>
<dbReference type="EMBL" id="BPLR01018573">
    <property type="protein sequence ID" value="GIZ00657.1"/>
    <property type="molecule type" value="Genomic_DNA"/>
</dbReference>
<evidence type="ECO:0000256" key="1">
    <source>
        <dbReference type="SAM" id="MobiDB-lite"/>
    </source>
</evidence>
<dbReference type="GO" id="GO:0003723">
    <property type="term" value="F:RNA binding"/>
    <property type="evidence" value="ECO:0007669"/>
    <property type="project" value="InterPro"/>
</dbReference>
<dbReference type="GO" id="GO:0106005">
    <property type="term" value="P:RNA 5'-cap (guanine-N7)-methylation"/>
    <property type="evidence" value="ECO:0007669"/>
    <property type="project" value="InterPro"/>
</dbReference>